<accession>A0ABW2HFB6</accession>
<proteinExistence type="predicted"/>
<dbReference type="Proteomes" id="UP001596507">
    <property type="component" value="Unassembled WGS sequence"/>
</dbReference>
<sequence length="117" mass="12316">MSTPIHRIPPLQVREAAACMCVHGERCSSFAPGHALHLIQARLAAATPSDWVDAIVERVDEASGEVVVRRIADAAPVALWNAEGAAAQLTAGAPVALHSRYDVLSAGSRRFNIALIG</sequence>
<organism evidence="1 2">
    <name type="scientific">Microbacterium fluvii</name>
    <dbReference type="NCBI Taxonomy" id="415215"/>
    <lineage>
        <taxon>Bacteria</taxon>
        <taxon>Bacillati</taxon>
        <taxon>Actinomycetota</taxon>
        <taxon>Actinomycetes</taxon>
        <taxon>Micrococcales</taxon>
        <taxon>Microbacteriaceae</taxon>
        <taxon>Microbacterium</taxon>
    </lineage>
</organism>
<evidence type="ECO:0000313" key="2">
    <source>
        <dbReference type="Proteomes" id="UP001596507"/>
    </source>
</evidence>
<name>A0ABW2HFB6_9MICO</name>
<dbReference type="EMBL" id="JBHTBE010000003">
    <property type="protein sequence ID" value="MFC7269984.1"/>
    <property type="molecule type" value="Genomic_DNA"/>
</dbReference>
<keyword evidence="2" id="KW-1185">Reference proteome</keyword>
<dbReference type="RefSeq" id="WP_262874891.1">
    <property type="nucleotide sequence ID" value="NZ_BAABKW010000013.1"/>
</dbReference>
<comment type="caution">
    <text evidence="1">The sequence shown here is derived from an EMBL/GenBank/DDBJ whole genome shotgun (WGS) entry which is preliminary data.</text>
</comment>
<protein>
    <submittedName>
        <fullName evidence="1">Uncharacterized protein</fullName>
    </submittedName>
</protein>
<reference evidence="2" key="1">
    <citation type="journal article" date="2019" name="Int. J. Syst. Evol. Microbiol.">
        <title>The Global Catalogue of Microorganisms (GCM) 10K type strain sequencing project: providing services to taxonomists for standard genome sequencing and annotation.</title>
        <authorList>
            <consortium name="The Broad Institute Genomics Platform"/>
            <consortium name="The Broad Institute Genome Sequencing Center for Infectious Disease"/>
            <person name="Wu L."/>
            <person name="Ma J."/>
        </authorList>
    </citation>
    <scope>NUCLEOTIDE SEQUENCE [LARGE SCALE GENOMIC DNA]</scope>
    <source>
        <strain evidence="2">CGMCC 1.15772</strain>
    </source>
</reference>
<evidence type="ECO:0000313" key="1">
    <source>
        <dbReference type="EMBL" id="MFC7269984.1"/>
    </source>
</evidence>
<gene>
    <name evidence="1" type="ORF">ACFQRL_13550</name>
</gene>